<dbReference type="PANTHER" id="PTHR24148:SF64">
    <property type="entry name" value="HETEROKARYON INCOMPATIBILITY DOMAIN-CONTAINING PROTEIN"/>
    <property type="match status" value="1"/>
</dbReference>
<protein>
    <submittedName>
        <fullName evidence="1">Uncharacterized protein</fullName>
    </submittedName>
</protein>
<organism evidence="1 2">
    <name type="scientific">Hyaloscypha variabilis (strain UAMH 11265 / GT02V1 / F)</name>
    <name type="common">Meliniomyces variabilis</name>
    <dbReference type="NCBI Taxonomy" id="1149755"/>
    <lineage>
        <taxon>Eukaryota</taxon>
        <taxon>Fungi</taxon>
        <taxon>Dikarya</taxon>
        <taxon>Ascomycota</taxon>
        <taxon>Pezizomycotina</taxon>
        <taxon>Leotiomycetes</taxon>
        <taxon>Helotiales</taxon>
        <taxon>Hyaloscyphaceae</taxon>
        <taxon>Hyaloscypha</taxon>
        <taxon>Hyaloscypha variabilis</taxon>
    </lineage>
</organism>
<dbReference type="EMBL" id="KZ613941">
    <property type="protein sequence ID" value="PMD44551.1"/>
    <property type="molecule type" value="Genomic_DNA"/>
</dbReference>
<feature type="non-terminal residue" evidence="1">
    <location>
        <position position="73"/>
    </location>
</feature>
<evidence type="ECO:0000313" key="2">
    <source>
        <dbReference type="Proteomes" id="UP000235786"/>
    </source>
</evidence>
<dbReference type="OrthoDB" id="2157530at2759"/>
<reference evidence="1 2" key="1">
    <citation type="submission" date="2016-04" db="EMBL/GenBank/DDBJ databases">
        <title>A degradative enzymes factory behind the ericoid mycorrhizal symbiosis.</title>
        <authorList>
            <consortium name="DOE Joint Genome Institute"/>
            <person name="Martino E."/>
            <person name="Morin E."/>
            <person name="Grelet G."/>
            <person name="Kuo A."/>
            <person name="Kohler A."/>
            <person name="Daghino S."/>
            <person name="Barry K."/>
            <person name="Choi C."/>
            <person name="Cichocki N."/>
            <person name="Clum A."/>
            <person name="Copeland A."/>
            <person name="Hainaut M."/>
            <person name="Haridas S."/>
            <person name="Labutti K."/>
            <person name="Lindquist E."/>
            <person name="Lipzen A."/>
            <person name="Khouja H.-R."/>
            <person name="Murat C."/>
            <person name="Ohm R."/>
            <person name="Olson A."/>
            <person name="Spatafora J."/>
            <person name="Veneault-Fourrey C."/>
            <person name="Henrissat B."/>
            <person name="Grigoriev I."/>
            <person name="Martin F."/>
            <person name="Perotto S."/>
        </authorList>
    </citation>
    <scope>NUCLEOTIDE SEQUENCE [LARGE SCALE GENOMIC DNA]</scope>
    <source>
        <strain evidence="1 2">F</strain>
    </source>
</reference>
<feature type="non-terminal residue" evidence="1">
    <location>
        <position position="1"/>
    </location>
</feature>
<dbReference type="AlphaFoldDB" id="A0A2J6S195"/>
<dbReference type="Proteomes" id="UP000235786">
    <property type="component" value="Unassembled WGS sequence"/>
</dbReference>
<keyword evidence="2" id="KW-1185">Reference proteome</keyword>
<dbReference type="InterPro" id="IPR052895">
    <property type="entry name" value="HetReg/Transcr_Mod"/>
</dbReference>
<accession>A0A2J6S195</accession>
<name>A0A2J6S195_HYAVF</name>
<dbReference type="PANTHER" id="PTHR24148">
    <property type="entry name" value="ANKYRIN REPEAT DOMAIN-CONTAINING PROTEIN 39 HOMOLOG-RELATED"/>
    <property type="match status" value="1"/>
</dbReference>
<proteinExistence type="predicted"/>
<gene>
    <name evidence="1" type="ORF">L207DRAFT_388388</name>
</gene>
<dbReference type="Pfam" id="PF26639">
    <property type="entry name" value="Het-6_barrel"/>
    <property type="match status" value="1"/>
</dbReference>
<sequence length="73" mass="7933">VNFRRTCAGRRFFITKKGYFGVGPAQLAEGDQVYILAGGKVPLVLRPVSESQPNTFELVGDCYVHGVMDGEAV</sequence>
<evidence type="ECO:0000313" key="1">
    <source>
        <dbReference type="EMBL" id="PMD44551.1"/>
    </source>
</evidence>